<evidence type="ECO:0000256" key="1">
    <source>
        <dbReference type="SAM" id="MobiDB-lite"/>
    </source>
</evidence>
<name>A0AA35SNS0_GEOBA</name>
<evidence type="ECO:0000313" key="3">
    <source>
        <dbReference type="Proteomes" id="UP001174909"/>
    </source>
</evidence>
<dbReference type="Proteomes" id="UP001174909">
    <property type="component" value="Unassembled WGS sequence"/>
</dbReference>
<dbReference type="EMBL" id="CASHTH010002668">
    <property type="protein sequence ID" value="CAI8033485.1"/>
    <property type="molecule type" value="Genomic_DNA"/>
</dbReference>
<sequence length="79" mass="9197">GREREGERGRRAREREEERAGEERVYSSLLGPALQFTQRLLQPHQLSGQLRATYKPSHTPLLGGIHRMDNMRQSKEDEI</sequence>
<accession>A0AA35SNS0</accession>
<reference evidence="2" key="1">
    <citation type="submission" date="2023-03" db="EMBL/GenBank/DDBJ databases">
        <authorList>
            <person name="Steffen K."/>
            <person name="Cardenas P."/>
        </authorList>
    </citation>
    <scope>NUCLEOTIDE SEQUENCE</scope>
</reference>
<comment type="caution">
    <text evidence="2">The sequence shown here is derived from an EMBL/GenBank/DDBJ whole genome shotgun (WGS) entry which is preliminary data.</text>
</comment>
<gene>
    <name evidence="2" type="ORF">GBAR_LOCUS18879</name>
</gene>
<feature type="compositionally biased region" description="Basic and acidic residues" evidence="1">
    <location>
        <begin position="66"/>
        <end position="79"/>
    </location>
</feature>
<dbReference type="AlphaFoldDB" id="A0AA35SNS0"/>
<organism evidence="2 3">
    <name type="scientific">Geodia barretti</name>
    <name type="common">Barrett's horny sponge</name>
    <dbReference type="NCBI Taxonomy" id="519541"/>
    <lineage>
        <taxon>Eukaryota</taxon>
        <taxon>Metazoa</taxon>
        <taxon>Porifera</taxon>
        <taxon>Demospongiae</taxon>
        <taxon>Heteroscleromorpha</taxon>
        <taxon>Tetractinellida</taxon>
        <taxon>Astrophorina</taxon>
        <taxon>Geodiidae</taxon>
        <taxon>Geodia</taxon>
    </lineage>
</organism>
<feature type="region of interest" description="Disordered" evidence="1">
    <location>
        <begin position="54"/>
        <end position="79"/>
    </location>
</feature>
<feature type="region of interest" description="Disordered" evidence="1">
    <location>
        <begin position="1"/>
        <end position="25"/>
    </location>
</feature>
<proteinExistence type="predicted"/>
<evidence type="ECO:0000313" key="2">
    <source>
        <dbReference type="EMBL" id="CAI8033485.1"/>
    </source>
</evidence>
<feature type="non-terminal residue" evidence="2">
    <location>
        <position position="79"/>
    </location>
</feature>
<keyword evidence="3" id="KW-1185">Reference proteome</keyword>
<protein>
    <submittedName>
        <fullName evidence="2">Uncharacterized protein</fullName>
    </submittedName>
</protein>